<evidence type="ECO:0000313" key="1">
    <source>
        <dbReference type="EMBL" id="AMK55531.1"/>
    </source>
</evidence>
<sequence length="112" mass="13141">MYGEKTGKRTAFRFFEAPTPDLQRTILEIVPRIDRAAIFQIIQASPYMSVIRKQAIIESIKMWYNQVILLAFIKLRYSELTVKERLLLLSQAKNRNNADMRKYGYIPLNVSN</sequence>
<organism evidence="1 2">
    <name type="scientific">Faecalibaculum rodentium</name>
    <dbReference type="NCBI Taxonomy" id="1702221"/>
    <lineage>
        <taxon>Bacteria</taxon>
        <taxon>Bacillati</taxon>
        <taxon>Bacillota</taxon>
        <taxon>Erysipelotrichia</taxon>
        <taxon>Erysipelotrichales</taxon>
        <taxon>Erysipelotrichaceae</taxon>
        <taxon>Faecalibaculum</taxon>
    </lineage>
</organism>
<gene>
    <name evidence="1" type="ORF">AALO17_23970</name>
</gene>
<dbReference type="EMBL" id="CP011391">
    <property type="protein sequence ID" value="AMK55531.1"/>
    <property type="molecule type" value="Genomic_DNA"/>
</dbReference>
<dbReference type="KEGG" id="fro:AALO17_23970"/>
<dbReference type="Proteomes" id="UP000069771">
    <property type="component" value="Chromosome"/>
</dbReference>
<protein>
    <submittedName>
        <fullName evidence="1">Uncharacterized protein</fullName>
    </submittedName>
</protein>
<name>A0A140DY04_9FIRM</name>
<proteinExistence type="predicted"/>
<dbReference type="RefSeq" id="WP_067559301.1">
    <property type="nucleotide sequence ID" value="NZ_CAMTBT010000050.1"/>
</dbReference>
<reference evidence="1 2" key="1">
    <citation type="journal article" date="2016" name="Gut Pathog.">
        <title>Whole genome sequencing of "Faecalibaculum rodentium" ALO17, isolated from C57BL/6J laboratory mouse feces.</title>
        <authorList>
            <person name="Lim S."/>
            <person name="Chang D.H."/>
            <person name="Ahn S."/>
            <person name="Kim B.C."/>
        </authorList>
    </citation>
    <scope>NUCLEOTIDE SEQUENCE [LARGE SCALE GENOMIC DNA]</scope>
    <source>
        <strain evidence="1 2">Alo17</strain>
    </source>
</reference>
<dbReference type="AlphaFoldDB" id="A0A140DY04"/>
<accession>A0A140DY04</accession>
<dbReference type="STRING" id="1702221.AALO17_23970"/>
<evidence type="ECO:0000313" key="2">
    <source>
        <dbReference type="Proteomes" id="UP000069771"/>
    </source>
</evidence>
<keyword evidence="2" id="KW-1185">Reference proteome</keyword>